<evidence type="ECO:0000256" key="1">
    <source>
        <dbReference type="SAM" id="MobiDB-lite"/>
    </source>
</evidence>
<dbReference type="RefSeq" id="WP_129403126.1">
    <property type="nucleotide sequence ID" value="NZ_SBKP01000002.1"/>
</dbReference>
<dbReference type="AlphaFoldDB" id="A0A4V1N3Z4"/>
<dbReference type="EMBL" id="SBKP01000002">
    <property type="protein sequence ID" value="RXR30376.1"/>
    <property type="molecule type" value="Genomic_DNA"/>
</dbReference>
<evidence type="ECO:0000313" key="2">
    <source>
        <dbReference type="EMBL" id="RXR30376.1"/>
    </source>
</evidence>
<comment type="caution">
    <text evidence="2">The sequence shown here is derived from an EMBL/GenBank/DDBJ whole genome shotgun (WGS) entry which is preliminary data.</text>
</comment>
<name>A0A4V1N3Z4_9SPHN</name>
<feature type="compositionally biased region" description="Basic and acidic residues" evidence="1">
    <location>
        <begin position="44"/>
        <end position="56"/>
    </location>
</feature>
<organism evidence="2 3">
    <name type="scientific">Sphingobium fluviale</name>
    <dbReference type="NCBI Taxonomy" id="2506423"/>
    <lineage>
        <taxon>Bacteria</taxon>
        <taxon>Pseudomonadati</taxon>
        <taxon>Pseudomonadota</taxon>
        <taxon>Alphaproteobacteria</taxon>
        <taxon>Sphingomonadales</taxon>
        <taxon>Sphingomonadaceae</taxon>
        <taxon>Sphingobium</taxon>
    </lineage>
</organism>
<feature type="region of interest" description="Disordered" evidence="1">
    <location>
        <begin position="44"/>
        <end position="63"/>
    </location>
</feature>
<keyword evidence="3" id="KW-1185">Reference proteome</keyword>
<dbReference type="Proteomes" id="UP000290958">
    <property type="component" value="Unassembled WGS sequence"/>
</dbReference>
<reference evidence="3" key="1">
    <citation type="submission" date="2019-01" db="EMBL/GenBank/DDBJ databases">
        <title>Cytophagaceae bacterium strain CAR-16.</title>
        <authorList>
            <person name="Chen W.-M."/>
        </authorList>
    </citation>
    <scope>NUCLEOTIDE SEQUENCE [LARGE SCALE GENOMIC DNA]</scope>
    <source>
        <strain evidence="3">CHR27</strain>
    </source>
</reference>
<protein>
    <submittedName>
        <fullName evidence="2">Uncharacterized protein</fullName>
    </submittedName>
</protein>
<sequence length="63" mass="7294">MKYAAFCRTQANQARNDALSTPLDNVRERCMRSATAWEQMADRAERIEKTKSDRLTADQLDED</sequence>
<accession>A0A4V1N3Z4</accession>
<evidence type="ECO:0000313" key="3">
    <source>
        <dbReference type="Proteomes" id="UP000290958"/>
    </source>
</evidence>
<proteinExistence type="predicted"/>
<gene>
    <name evidence="2" type="ORF">EQG66_03355</name>
</gene>
<dbReference type="OrthoDB" id="7411138at2"/>